<reference evidence="2 3" key="1">
    <citation type="submission" date="2023-06" db="EMBL/GenBank/DDBJ databases">
        <authorList>
            <person name="Feng G."/>
            <person name="Li J."/>
            <person name="Zhu H."/>
        </authorList>
    </citation>
    <scope>NUCLEOTIDE SEQUENCE [LARGE SCALE GENOMIC DNA]</scope>
    <source>
        <strain evidence="2 3">RHCKG23</strain>
    </source>
</reference>
<dbReference type="Proteomes" id="UP001237823">
    <property type="component" value="Unassembled WGS sequence"/>
</dbReference>
<keyword evidence="3" id="KW-1185">Reference proteome</keyword>
<evidence type="ECO:0008006" key="4">
    <source>
        <dbReference type="Google" id="ProtNLM"/>
    </source>
</evidence>
<evidence type="ECO:0000313" key="2">
    <source>
        <dbReference type="EMBL" id="MDM7885135.1"/>
    </source>
</evidence>
<keyword evidence="1" id="KW-0812">Transmembrane</keyword>
<accession>A0ABT7T6G1</accession>
<organism evidence="2 3">
    <name type="scientific">Curtobacterium citri</name>
    <dbReference type="NCBI Taxonomy" id="3055139"/>
    <lineage>
        <taxon>Bacteria</taxon>
        <taxon>Bacillati</taxon>
        <taxon>Actinomycetota</taxon>
        <taxon>Actinomycetes</taxon>
        <taxon>Micrococcales</taxon>
        <taxon>Microbacteriaceae</taxon>
        <taxon>Curtobacterium</taxon>
    </lineage>
</organism>
<dbReference type="EMBL" id="JAUCML010000004">
    <property type="protein sequence ID" value="MDM7885135.1"/>
    <property type="molecule type" value="Genomic_DNA"/>
</dbReference>
<keyword evidence="1" id="KW-1133">Transmembrane helix</keyword>
<protein>
    <recommendedName>
        <fullName evidence="4">DUF4446 family protein</fullName>
    </recommendedName>
</protein>
<comment type="caution">
    <text evidence="2">The sequence shown here is derived from an EMBL/GenBank/DDBJ whole genome shotgun (WGS) entry which is preliminary data.</text>
</comment>
<dbReference type="RefSeq" id="WP_289458703.1">
    <property type="nucleotide sequence ID" value="NZ_JAUCML010000004.1"/>
</dbReference>
<evidence type="ECO:0000256" key="1">
    <source>
        <dbReference type="SAM" id="Phobius"/>
    </source>
</evidence>
<proteinExistence type="predicted"/>
<feature type="transmembrane region" description="Helical" evidence="1">
    <location>
        <begin position="33"/>
        <end position="54"/>
    </location>
</feature>
<name>A0ABT7T6G1_9MICO</name>
<gene>
    <name evidence="2" type="ORF">QUG92_08455</name>
</gene>
<keyword evidence="1" id="KW-0472">Membrane</keyword>
<evidence type="ECO:0000313" key="3">
    <source>
        <dbReference type="Proteomes" id="UP001237823"/>
    </source>
</evidence>
<sequence>MLGKTIIAQTASVLALLVGILLTGDPRKLFENHLGVIFAIAAVIVAGIVFVVEVREALANRVRKFSGRSRDEKVKAFMVKLVEGGGHCVMSSNDLSWVDSEAEKVLKAKAKAGSLELLMPREVAKSKRLAAAGAKVHYYGDEDFKFKSRFTIVNAGRSDSYVAIGHGAHETHFIRIAGEKSDPAVSLADDLRRLAERHAKVSP</sequence>